<comment type="caution">
    <text evidence="2">The sequence shown here is derived from an EMBL/GenBank/DDBJ whole genome shotgun (WGS) entry which is preliminary data.</text>
</comment>
<evidence type="ECO:0000313" key="3">
    <source>
        <dbReference type="Proteomes" id="UP000248079"/>
    </source>
</evidence>
<sequence length="380" mass="44652">MNKTKKTLLYTLLVFVVSLTIVLCLPYWLTRTTFFESGIAFSKTGEIGDTIGGIMGPFVAIIAAGLTFLAFWIQYEANSKHVDQFESQSKQNSIDRFESKFFEMIKLHRDNVNELRKFYGHEMGGVIFYSLIKEFMIVYEWTQVFIREHSLIDDEEIAGEEVEGIDIREGQGLDDDDDDDDDDEFWVQDFLEEDELEDVEVANILRELNTGHIFDIAYKTFFIGLKEVSINTLKDHLGEYDIRLINRYLDYMSQEKNGYDYFENQLSIMDGHLTDLAHYFRHLYQTVKLIVEIPDDLMNDTERYEYIRILRSQLSDHEQLLLIINGQSEYGKEWLNRNLFSYWKVVKNAPKEQIELLEINVDDYFTSFVVREEAVTNNGN</sequence>
<keyword evidence="1" id="KW-1133">Transmembrane helix</keyword>
<dbReference type="EMBL" id="QFLI01000001">
    <property type="protein sequence ID" value="PXY02715.1"/>
    <property type="molecule type" value="Genomic_DNA"/>
</dbReference>
<keyword evidence="3" id="KW-1185">Reference proteome</keyword>
<dbReference type="OrthoDB" id="6678638at2"/>
<reference evidence="2 3" key="1">
    <citation type="submission" date="2018-05" db="EMBL/GenBank/DDBJ databases">
        <title>Marinifilum breve JC075T sp. nov., a marine bacterium isolated from Yongle Blue Hole in the South China Sea.</title>
        <authorList>
            <person name="Fu T."/>
        </authorList>
    </citation>
    <scope>NUCLEOTIDE SEQUENCE [LARGE SCALE GENOMIC DNA]</scope>
    <source>
        <strain evidence="2 3">JC075</strain>
    </source>
</reference>
<keyword evidence="1" id="KW-0812">Transmembrane</keyword>
<dbReference type="RefSeq" id="WP_110358874.1">
    <property type="nucleotide sequence ID" value="NZ_QFLI01000001.1"/>
</dbReference>
<organism evidence="2 3">
    <name type="scientific">Marinifilum breve</name>
    <dbReference type="NCBI Taxonomy" id="2184082"/>
    <lineage>
        <taxon>Bacteria</taxon>
        <taxon>Pseudomonadati</taxon>
        <taxon>Bacteroidota</taxon>
        <taxon>Bacteroidia</taxon>
        <taxon>Marinilabiliales</taxon>
        <taxon>Marinifilaceae</taxon>
    </lineage>
</organism>
<feature type="transmembrane region" description="Helical" evidence="1">
    <location>
        <begin position="7"/>
        <end position="30"/>
    </location>
</feature>
<name>A0A2V4A1G3_9BACT</name>
<dbReference type="AlphaFoldDB" id="A0A2V4A1G3"/>
<gene>
    <name evidence="2" type="ORF">DF185_01070</name>
</gene>
<evidence type="ECO:0008006" key="4">
    <source>
        <dbReference type="Google" id="ProtNLM"/>
    </source>
</evidence>
<evidence type="ECO:0000256" key="1">
    <source>
        <dbReference type="SAM" id="Phobius"/>
    </source>
</evidence>
<accession>A0A2V4A1G3</accession>
<dbReference type="InterPro" id="IPR031709">
    <property type="entry name" value="PutAbiC"/>
</dbReference>
<feature type="transmembrane region" description="Helical" evidence="1">
    <location>
        <begin position="50"/>
        <end position="73"/>
    </location>
</feature>
<protein>
    <recommendedName>
        <fullName evidence="4">Phage abortive infection protein</fullName>
    </recommendedName>
</protein>
<keyword evidence="1" id="KW-0472">Membrane</keyword>
<dbReference type="Pfam" id="PF16872">
    <property type="entry name" value="putAbiC"/>
    <property type="match status" value="1"/>
</dbReference>
<proteinExistence type="predicted"/>
<dbReference type="Proteomes" id="UP000248079">
    <property type="component" value="Unassembled WGS sequence"/>
</dbReference>
<evidence type="ECO:0000313" key="2">
    <source>
        <dbReference type="EMBL" id="PXY02715.1"/>
    </source>
</evidence>